<protein>
    <submittedName>
        <fullName evidence="1">Uncharacterized protein</fullName>
    </submittedName>
</protein>
<evidence type="ECO:0000313" key="2">
    <source>
        <dbReference type="Proteomes" id="UP001195483"/>
    </source>
</evidence>
<sequence>MISGVCLFDCGGLSMCISVKDGHRGLCQLRVEIFVFMPNKRIYCDSVNSLCVMTHKKMKPYKNIHSVKMENFFMDEILNTTA</sequence>
<proteinExistence type="predicted"/>
<reference evidence="1" key="2">
    <citation type="journal article" date="2021" name="Genome Biol. Evol.">
        <title>Developing a high-quality reference genome for a parasitic bivalve with doubly uniparental inheritance (Bivalvia: Unionida).</title>
        <authorList>
            <person name="Smith C.H."/>
        </authorList>
    </citation>
    <scope>NUCLEOTIDE SEQUENCE</scope>
    <source>
        <strain evidence="1">CHS0354</strain>
        <tissue evidence="1">Mantle</tissue>
    </source>
</reference>
<dbReference type="AlphaFoldDB" id="A0AAE0SGM1"/>
<name>A0AAE0SGM1_9BIVA</name>
<keyword evidence="2" id="KW-1185">Reference proteome</keyword>
<comment type="caution">
    <text evidence="1">The sequence shown here is derived from an EMBL/GenBank/DDBJ whole genome shotgun (WGS) entry which is preliminary data.</text>
</comment>
<evidence type="ECO:0000313" key="1">
    <source>
        <dbReference type="EMBL" id="KAK3591319.1"/>
    </source>
</evidence>
<reference evidence="1" key="3">
    <citation type="submission" date="2023-05" db="EMBL/GenBank/DDBJ databases">
        <authorList>
            <person name="Smith C.H."/>
        </authorList>
    </citation>
    <scope>NUCLEOTIDE SEQUENCE</scope>
    <source>
        <strain evidence="1">CHS0354</strain>
        <tissue evidence="1">Mantle</tissue>
    </source>
</reference>
<dbReference type="EMBL" id="JAEAOA010001700">
    <property type="protein sequence ID" value="KAK3591319.1"/>
    <property type="molecule type" value="Genomic_DNA"/>
</dbReference>
<dbReference type="Proteomes" id="UP001195483">
    <property type="component" value="Unassembled WGS sequence"/>
</dbReference>
<accession>A0AAE0SGM1</accession>
<reference evidence="1" key="1">
    <citation type="journal article" date="2021" name="Genome Biol. Evol.">
        <title>A High-Quality Reference Genome for a Parasitic Bivalve with Doubly Uniparental Inheritance (Bivalvia: Unionida).</title>
        <authorList>
            <person name="Smith C.H."/>
        </authorList>
    </citation>
    <scope>NUCLEOTIDE SEQUENCE</scope>
    <source>
        <strain evidence="1">CHS0354</strain>
    </source>
</reference>
<organism evidence="1 2">
    <name type="scientific">Potamilus streckersoni</name>
    <dbReference type="NCBI Taxonomy" id="2493646"/>
    <lineage>
        <taxon>Eukaryota</taxon>
        <taxon>Metazoa</taxon>
        <taxon>Spiralia</taxon>
        <taxon>Lophotrochozoa</taxon>
        <taxon>Mollusca</taxon>
        <taxon>Bivalvia</taxon>
        <taxon>Autobranchia</taxon>
        <taxon>Heteroconchia</taxon>
        <taxon>Palaeoheterodonta</taxon>
        <taxon>Unionida</taxon>
        <taxon>Unionoidea</taxon>
        <taxon>Unionidae</taxon>
        <taxon>Ambleminae</taxon>
        <taxon>Lampsilini</taxon>
        <taxon>Potamilus</taxon>
    </lineage>
</organism>
<gene>
    <name evidence="1" type="ORF">CHS0354_028427</name>
</gene>